<name>A0A0M0KDU1_ALKHA</name>
<evidence type="ECO:0000259" key="1">
    <source>
        <dbReference type="PROSITE" id="PS51186"/>
    </source>
</evidence>
<accession>A0A0M0KDU1</accession>
<dbReference type="RefSeq" id="WP_053432167.1">
    <property type="nucleotide sequence ID" value="NZ_CP040441.1"/>
</dbReference>
<evidence type="ECO:0000313" key="2">
    <source>
        <dbReference type="EMBL" id="KOO36944.1"/>
    </source>
</evidence>
<dbReference type="InterPro" id="IPR000182">
    <property type="entry name" value="GNAT_dom"/>
</dbReference>
<dbReference type="PROSITE" id="PS51186">
    <property type="entry name" value="GNAT"/>
    <property type="match status" value="1"/>
</dbReference>
<dbReference type="EMBL" id="LILD01000003">
    <property type="protein sequence ID" value="KOO36944.1"/>
    <property type="molecule type" value="Genomic_DNA"/>
</dbReference>
<dbReference type="GeneID" id="87595993"/>
<comment type="caution">
    <text evidence="2">The sequence shown here is derived from an EMBL/GenBank/DDBJ whole genome shotgun (WGS) entry which is preliminary data.</text>
</comment>
<dbReference type="CDD" id="cd04301">
    <property type="entry name" value="NAT_SF"/>
    <property type="match status" value="1"/>
</dbReference>
<sequence length="165" mass="19149">MRIRPIDTLDAEAFLDLSKAVDQTGMMLFEPREKKWTEEQQRKMIDGILGRRNSMTFVAEEYGRLIGYITAIGGNVKRTAHRAYIVVGVREEEQGRGIATELFNRLFNWAKSVDITRLELTVIKDNRKAFQLYQKLGFVLEGEKVHSLMIDGKPVNEYYLYKLLD</sequence>
<organism evidence="2">
    <name type="scientific">Halalkalibacterium halodurans</name>
    <name type="common">Bacillus halodurans</name>
    <dbReference type="NCBI Taxonomy" id="86665"/>
    <lineage>
        <taxon>Bacteria</taxon>
        <taxon>Bacillati</taxon>
        <taxon>Bacillota</taxon>
        <taxon>Bacilli</taxon>
        <taxon>Bacillales</taxon>
        <taxon>Bacillaceae</taxon>
        <taxon>Halalkalibacterium (ex Joshi et al. 2022)</taxon>
    </lineage>
</organism>
<dbReference type="Pfam" id="PF00583">
    <property type="entry name" value="Acetyltransf_1"/>
    <property type="match status" value="1"/>
</dbReference>
<dbReference type="AlphaFoldDB" id="A0A0M0KDU1"/>
<feature type="domain" description="N-acetyltransferase" evidence="1">
    <location>
        <begin position="1"/>
        <end position="165"/>
    </location>
</feature>
<dbReference type="SUPFAM" id="SSF55729">
    <property type="entry name" value="Acyl-CoA N-acyltransferases (Nat)"/>
    <property type="match status" value="1"/>
</dbReference>
<reference evidence="2" key="1">
    <citation type="submission" date="2015-08" db="EMBL/GenBank/DDBJ databases">
        <title>Complete DNA Sequence of Pseudomonas syringae pv. actinidiae, the Causal Agent of Kiwifruit Canker Disease.</title>
        <authorList>
            <person name="Rikkerink E.H.A."/>
            <person name="Fineran P.C."/>
        </authorList>
    </citation>
    <scope>NUCLEOTIDE SEQUENCE</scope>
    <source>
        <strain evidence="2">DSM 13666</strain>
    </source>
</reference>
<dbReference type="GO" id="GO:0016747">
    <property type="term" value="F:acyltransferase activity, transferring groups other than amino-acyl groups"/>
    <property type="evidence" value="ECO:0007669"/>
    <property type="project" value="InterPro"/>
</dbReference>
<protein>
    <submittedName>
        <fullName evidence="2">Acetyltransferase</fullName>
    </submittedName>
</protein>
<dbReference type="InterPro" id="IPR016181">
    <property type="entry name" value="Acyl_CoA_acyltransferase"/>
</dbReference>
<proteinExistence type="predicted"/>
<dbReference type="Gene3D" id="3.40.630.30">
    <property type="match status" value="1"/>
</dbReference>
<dbReference type="PANTHER" id="PTHR43072">
    <property type="entry name" value="N-ACETYLTRANSFERASE"/>
    <property type="match status" value="1"/>
</dbReference>
<dbReference type="PATRIC" id="fig|136160.3.peg.4212"/>
<gene>
    <name evidence="2" type="ORF">AMD02_16300</name>
</gene>
<keyword evidence="2" id="KW-0808">Transferase</keyword>